<evidence type="ECO:0000313" key="1">
    <source>
        <dbReference type="EMBL" id="QHB47965.1"/>
    </source>
</evidence>
<dbReference type="EMBL" id="MN729597">
    <property type="protein sequence ID" value="QHB47965.1"/>
    <property type="molecule type" value="Genomic_DNA"/>
</dbReference>
<protein>
    <submittedName>
        <fullName evidence="1">Uncharacterized protein</fullName>
    </submittedName>
</protein>
<gene>
    <name evidence="1" type="ORF">CHF19_02</name>
</gene>
<accession>A0A7D0PL65</accession>
<dbReference type="Proteomes" id="UP000509642">
    <property type="component" value="Segment"/>
</dbReference>
<organism evidence="1 2">
    <name type="scientific">Pseudomonas phage CHF19</name>
    <dbReference type="NCBI Taxonomy" id="2686374"/>
    <lineage>
        <taxon>Viruses</taxon>
        <taxon>Duplodnaviria</taxon>
        <taxon>Heunggongvirae</taxon>
        <taxon>Uroviricota</taxon>
        <taxon>Caudoviricetes</taxon>
        <taxon>Autographivirales</taxon>
        <taxon>Autotranscriptaviridae</taxon>
        <taxon>Studiervirinae</taxon>
        <taxon>Ghunavirus</taxon>
        <taxon>Ghunavirus PSA2</taxon>
    </lineage>
</organism>
<evidence type="ECO:0000313" key="2">
    <source>
        <dbReference type="Proteomes" id="UP000509642"/>
    </source>
</evidence>
<proteinExistence type="predicted"/>
<sequence>MAHRKFSELSNGDTGRIAKVYTDGCWGEYIVKFHHPKTGHNKAADYHTSDRLDALDTAQHWIRQQD</sequence>
<reference evidence="1 2" key="1">
    <citation type="journal article" date="2020" name="Microorganisms">
        <title>Characterization of Bacteriophages against Pseudomonas Syringae pv. Actinidiae with Potential Use as Natural Antimicrobials in Kiwifruit Plants.</title>
        <authorList>
            <person name="Flores O."/>
            <person name="Retamales J."/>
            <person name="Nunez M."/>
            <person name="Leon M."/>
            <person name="Salinas P."/>
            <person name="Besoain X."/>
            <person name="Yanez C."/>
            <person name="Bastias R."/>
        </authorList>
    </citation>
    <scope>NUCLEOTIDE SEQUENCE [LARGE SCALE GENOMIC DNA]</scope>
</reference>
<name>A0A7D0PL65_9CAUD</name>